<protein>
    <recommendedName>
        <fullName evidence="2">CorA-like transporter domain-containing protein</fullName>
    </recommendedName>
</protein>
<feature type="domain" description="CorA-like transporter" evidence="2">
    <location>
        <begin position="13"/>
        <end position="186"/>
    </location>
</feature>
<dbReference type="OrthoDB" id="5396681at2759"/>
<name>A0A8E2DZQ1_9PEZI</name>
<evidence type="ECO:0000259" key="2">
    <source>
        <dbReference type="Pfam" id="PF26616"/>
    </source>
</evidence>
<keyword evidence="1" id="KW-1133">Transmembrane helix</keyword>
<reference evidence="3 4" key="1">
    <citation type="journal article" date="2016" name="Nat. Commun.">
        <title>Ectomycorrhizal ecology is imprinted in the genome of the dominant symbiotic fungus Cenococcum geophilum.</title>
        <authorList>
            <consortium name="DOE Joint Genome Institute"/>
            <person name="Peter M."/>
            <person name="Kohler A."/>
            <person name="Ohm R.A."/>
            <person name="Kuo A."/>
            <person name="Krutzmann J."/>
            <person name="Morin E."/>
            <person name="Arend M."/>
            <person name="Barry K.W."/>
            <person name="Binder M."/>
            <person name="Choi C."/>
            <person name="Clum A."/>
            <person name="Copeland A."/>
            <person name="Grisel N."/>
            <person name="Haridas S."/>
            <person name="Kipfer T."/>
            <person name="LaButti K."/>
            <person name="Lindquist E."/>
            <person name="Lipzen A."/>
            <person name="Maire R."/>
            <person name="Meier B."/>
            <person name="Mihaltcheva S."/>
            <person name="Molinier V."/>
            <person name="Murat C."/>
            <person name="Poggeler S."/>
            <person name="Quandt C.A."/>
            <person name="Sperisen C."/>
            <person name="Tritt A."/>
            <person name="Tisserant E."/>
            <person name="Crous P.W."/>
            <person name="Henrissat B."/>
            <person name="Nehls U."/>
            <person name="Egli S."/>
            <person name="Spatafora J.W."/>
            <person name="Grigoriev I.V."/>
            <person name="Martin F.M."/>
        </authorList>
    </citation>
    <scope>NUCLEOTIDE SEQUENCE [LARGE SCALE GENOMIC DNA]</scope>
    <source>
        <strain evidence="3 4">CBS 459.81</strain>
    </source>
</reference>
<feature type="transmembrane region" description="Helical" evidence="1">
    <location>
        <begin position="422"/>
        <end position="444"/>
    </location>
</feature>
<evidence type="ECO:0000313" key="3">
    <source>
        <dbReference type="EMBL" id="OCK74722.1"/>
    </source>
</evidence>
<proteinExistence type="predicted"/>
<organism evidence="3 4">
    <name type="scientific">Lepidopterella palustris CBS 459.81</name>
    <dbReference type="NCBI Taxonomy" id="1314670"/>
    <lineage>
        <taxon>Eukaryota</taxon>
        <taxon>Fungi</taxon>
        <taxon>Dikarya</taxon>
        <taxon>Ascomycota</taxon>
        <taxon>Pezizomycotina</taxon>
        <taxon>Dothideomycetes</taxon>
        <taxon>Pleosporomycetidae</taxon>
        <taxon>Mytilinidiales</taxon>
        <taxon>Argynnaceae</taxon>
        <taxon>Lepidopterella</taxon>
    </lineage>
</organism>
<gene>
    <name evidence="3" type="ORF">K432DRAFT_363217</name>
</gene>
<dbReference type="Pfam" id="PF26616">
    <property type="entry name" value="CorA-like"/>
    <property type="match status" value="1"/>
</dbReference>
<accession>A0A8E2DZQ1</accession>
<keyword evidence="1" id="KW-0812">Transmembrane</keyword>
<evidence type="ECO:0000313" key="4">
    <source>
        <dbReference type="Proteomes" id="UP000250266"/>
    </source>
</evidence>
<sequence length="564" mass="64439">MLENMAISYLDVHDAEDLRVRMDQKAPDLFKIQDGRPQLQVHRLCVGRHGSLPQSIKLIQNQKVENIKQIKDLMNDSKDFWQVFVIRQRRSWTTLDISLKLFQGFIDVHETFSPFWKCVFTFGRKTDENEFEFPGFRARRTLRRTLSSGRDATASAYVLRRAERNNRDLTEGQVPWSIRQTAVYHKSCHDPSHSESTTSAESDPLPLESRPVFLLIAPSEAFEKRLAESAQLGILNTRAVSPQNVTRLLVSDSLKGWMDYMTWLEERLKVQSNRLVFAKVETERADFSPLTDIKISFIDRQTLKQLEDSIIDLGVILPTMLNTVTGICDQYRKNCRQSCRETGGDECFCAAIIEELDQHVREVELYVKRAQSLKDKVKSTTQLLSDLLHYEDAVALKDIGREAQLENKAMHYLTERSTKDAAAVKVLTVISLIYLPTTIVANFFSTQFVHTNDSGNMQISTSAWLLAAIAIPLTFLTIAIWWIWVYYKNSVSLKISQLNGPRKYSLSSSLRFLIRRRNKTASSDLESGLAHPQTTLQHHESLPVSVCRSGSMPWSAGSEMEKLA</sequence>
<keyword evidence="4" id="KW-1185">Reference proteome</keyword>
<dbReference type="EMBL" id="KV745426">
    <property type="protein sequence ID" value="OCK74722.1"/>
    <property type="molecule type" value="Genomic_DNA"/>
</dbReference>
<evidence type="ECO:0000256" key="1">
    <source>
        <dbReference type="SAM" id="Phobius"/>
    </source>
</evidence>
<dbReference type="AlphaFoldDB" id="A0A8E2DZQ1"/>
<keyword evidence="1" id="KW-0472">Membrane</keyword>
<dbReference type="Proteomes" id="UP000250266">
    <property type="component" value="Unassembled WGS sequence"/>
</dbReference>
<dbReference type="Gene3D" id="1.20.58.340">
    <property type="entry name" value="Magnesium transport protein CorA, transmembrane region"/>
    <property type="match status" value="1"/>
</dbReference>
<dbReference type="InterPro" id="IPR058257">
    <property type="entry name" value="CorA-like_dom"/>
</dbReference>
<feature type="transmembrane region" description="Helical" evidence="1">
    <location>
        <begin position="464"/>
        <end position="487"/>
    </location>
</feature>